<evidence type="ECO:0000256" key="3">
    <source>
        <dbReference type="ARBA" id="ARBA00022722"/>
    </source>
</evidence>
<dbReference type="PANTHER" id="PTHR34139:SF1">
    <property type="entry name" value="RNASE MJ1380-RELATED"/>
    <property type="match status" value="1"/>
</dbReference>
<dbReference type="InterPro" id="IPR051813">
    <property type="entry name" value="HepT_RNase_toxin"/>
</dbReference>
<accession>A0A644WMQ3</accession>
<evidence type="ECO:0000256" key="1">
    <source>
        <dbReference type="ARBA" id="ARBA00022553"/>
    </source>
</evidence>
<proteinExistence type="predicted"/>
<evidence type="ECO:0000313" key="6">
    <source>
        <dbReference type="EMBL" id="MPM04887.1"/>
    </source>
</evidence>
<comment type="caution">
    <text evidence="6">The sequence shown here is derived from an EMBL/GenBank/DDBJ whole genome shotgun (WGS) entry which is preliminary data.</text>
</comment>
<organism evidence="6">
    <name type="scientific">bioreactor metagenome</name>
    <dbReference type="NCBI Taxonomy" id="1076179"/>
    <lineage>
        <taxon>unclassified sequences</taxon>
        <taxon>metagenomes</taxon>
        <taxon>ecological metagenomes</taxon>
    </lineage>
</organism>
<protein>
    <recommendedName>
        <fullName evidence="7">DUF86 domain-containing protein</fullName>
    </recommendedName>
</protein>
<evidence type="ECO:0000256" key="4">
    <source>
        <dbReference type="ARBA" id="ARBA00022741"/>
    </source>
</evidence>
<dbReference type="AlphaFoldDB" id="A0A644WMQ3"/>
<dbReference type="GO" id="GO:0110001">
    <property type="term" value="C:toxin-antitoxin complex"/>
    <property type="evidence" value="ECO:0007669"/>
    <property type="project" value="InterPro"/>
</dbReference>
<gene>
    <name evidence="6" type="ORF">SDC9_51168</name>
</gene>
<dbReference type="Pfam" id="PF01934">
    <property type="entry name" value="HepT-like"/>
    <property type="match status" value="1"/>
</dbReference>
<dbReference type="GO" id="GO:0016787">
    <property type="term" value="F:hydrolase activity"/>
    <property type="evidence" value="ECO:0007669"/>
    <property type="project" value="UniProtKB-KW"/>
</dbReference>
<reference evidence="6" key="1">
    <citation type="submission" date="2019-08" db="EMBL/GenBank/DDBJ databases">
        <authorList>
            <person name="Kucharzyk K."/>
            <person name="Murdoch R.W."/>
            <person name="Higgins S."/>
            <person name="Loffler F."/>
        </authorList>
    </citation>
    <scope>NUCLEOTIDE SEQUENCE</scope>
</reference>
<keyword evidence="3" id="KW-0540">Nuclease</keyword>
<keyword evidence="4" id="KW-0547">Nucleotide-binding</keyword>
<keyword evidence="2" id="KW-1277">Toxin-antitoxin system</keyword>
<dbReference type="GO" id="GO:0004540">
    <property type="term" value="F:RNA nuclease activity"/>
    <property type="evidence" value="ECO:0007669"/>
    <property type="project" value="InterPro"/>
</dbReference>
<evidence type="ECO:0000256" key="2">
    <source>
        <dbReference type="ARBA" id="ARBA00022649"/>
    </source>
</evidence>
<name>A0A644WMQ3_9ZZZZ</name>
<dbReference type="PANTHER" id="PTHR34139">
    <property type="entry name" value="UPF0331 PROTEIN MJ0127"/>
    <property type="match status" value="1"/>
</dbReference>
<dbReference type="InterPro" id="IPR008201">
    <property type="entry name" value="HepT-like"/>
</dbReference>
<keyword evidence="1" id="KW-0597">Phosphoprotein</keyword>
<sequence length="108" mass="12808">MSQREYLLHIMEEIRFVIDNTAHLSWDEFSVQPVLKRAVVRSLEIIGEATKKIPLEFKIEHPEIEWKKFAGMRDRLIHDYFGVDYRIVWDVAVNKLPTLKEDLAKLIS</sequence>
<dbReference type="GO" id="GO:0000166">
    <property type="term" value="F:nucleotide binding"/>
    <property type="evidence" value="ECO:0007669"/>
    <property type="project" value="UniProtKB-KW"/>
</dbReference>
<evidence type="ECO:0000256" key="5">
    <source>
        <dbReference type="ARBA" id="ARBA00022801"/>
    </source>
</evidence>
<keyword evidence="5" id="KW-0378">Hydrolase</keyword>
<dbReference type="EMBL" id="VSSQ01001080">
    <property type="protein sequence ID" value="MPM04887.1"/>
    <property type="molecule type" value="Genomic_DNA"/>
</dbReference>
<evidence type="ECO:0008006" key="7">
    <source>
        <dbReference type="Google" id="ProtNLM"/>
    </source>
</evidence>